<dbReference type="EMBL" id="CP036172">
    <property type="protein sequence ID" value="QSZ66104.1"/>
    <property type="molecule type" value="Genomic_DNA"/>
</dbReference>
<name>A0A8A3S3B6_9EURY</name>
<dbReference type="Proteomes" id="UP001042704">
    <property type="component" value="Chromosome"/>
</dbReference>
<organism evidence="1 2">
    <name type="scientific">Methanofollis aquaemaris</name>
    <dbReference type="NCBI Taxonomy" id="126734"/>
    <lineage>
        <taxon>Archaea</taxon>
        <taxon>Methanobacteriati</taxon>
        <taxon>Methanobacteriota</taxon>
        <taxon>Stenosarchaea group</taxon>
        <taxon>Methanomicrobia</taxon>
        <taxon>Methanomicrobiales</taxon>
        <taxon>Methanomicrobiaceae</taxon>
        <taxon>Methanofollis</taxon>
    </lineage>
</organism>
<proteinExistence type="predicted"/>
<reference evidence="1" key="1">
    <citation type="journal article" date="2001" name="Int. J. Syst. Evol. Microbiol.">
        <title>Methanofollis aquaemaris sp. nov., a methanogen isolated from an aquaculture fish pond.</title>
        <authorList>
            <person name="Lai M.C."/>
            <person name="Chen S.C."/>
        </authorList>
    </citation>
    <scope>NUCLEOTIDE SEQUENCE</scope>
    <source>
        <strain evidence="1">N2F9704</strain>
    </source>
</reference>
<dbReference type="GeneID" id="76422806"/>
<gene>
    <name evidence="1" type="ORF">RJ40_00590</name>
</gene>
<protein>
    <submittedName>
        <fullName evidence="1">Uncharacterized protein</fullName>
    </submittedName>
</protein>
<dbReference type="RefSeq" id="WP_265581404.1">
    <property type="nucleotide sequence ID" value="NZ_CP036172.1"/>
</dbReference>
<evidence type="ECO:0000313" key="2">
    <source>
        <dbReference type="Proteomes" id="UP001042704"/>
    </source>
</evidence>
<dbReference type="KEGG" id="maqe:RJ40_00590"/>
<keyword evidence="2" id="KW-1185">Reference proteome</keyword>
<dbReference type="AlphaFoldDB" id="A0A8A3S3B6"/>
<sequence length="181" mass="19516">MKKGSIYSTALVLLVLLCASAFVMPASASDWIDLGTDSKQSGEASGGYSILVNVTTHYWYNPTTEEWFVHIKAIGGAQHFAPSTTPTWEDTTATYGVYATQSGYINSMKRFGDETVWYVEEIEYKQMHGFGTIYEGTGIFKCGDAYAGGQPVPKVMSITVAGVSGTSTGAQCYTSYAEADV</sequence>
<evidence type="ECO:0000313" key="1">
    <source>
        <dbReference type="EMBL" id="QSZ66104.1"/>
    </source>
</evidence>
<reference evidence="1" key="2">
    <citation type="submission" date="2019-02" db="EMBL/GenBank/DDBJ databases">
        <authorList>
            <person name="Chen S.-C."/>
            <person name="Chien H.-H."/>
            <person name="Lai M.-C."/>
        </authorList>
    </citation>
    <scope>NUCLEOTIDE SEQUENCE</scope>
    <source>
        <strain evidence="1">N2F9704</strain>
    </source>
</reference>
<accession>A0A8A3S3B6</accession>